<keyword evidence="13" id="KW-0472">Membrane</keyword>
<dbReference type="PANTHER" id="PTHR10953:SF102">
    <property type="entry name" value="ADENYLYLTRANSFERASE AND SULFURTRANSFERASE MOCS3"/>
    <property type="match status" value="1"/>
</dbReference>
<dbReference type="InterPro" id="IPR000594">
    <property type="entry name" value="ThiF_NAD_FAD-bd"/>
</dbReference>
<evidence type="ECO:0000313" key="16">
    <source>
        <dbReference type="Proteomes" id="UP000215377"/>
    </source>
</evidence>
<dbReference type="FunFam" id="3.40.50.720:FF:000033">
    <property type="entry name" value="Adenylyltransferase and sulfurtransferase MOCS3"/>
    <property type="match status" value="1"/>
</dbReference>
<dbReference type="EMBL" id="AQQR01000004">
    <property type="protein sequence ID" value="OWU73289.1"/>
    <property type="molecule type" value="Genomic_DNA"/>
</dbReference>
<proteinExistence type="inferred from homology"/>
<evidence type="ECO:0000256" key="3">
    <source>
        <dbReference type="ARBA" id="ARBA00022741"/>
    </source>
</evidence>
<keyword evidence="16" id="KW-1185">Reference proteome</keyword>
<reference evidence="15 16" key="1">
    <citation type="submission" date="2013-04" db="EMBL/GenBank/DDBJ databases">
        <title>Oceanicola sp. 22II1-22F33 Genome Sequencing.</title>
        <authorList>
            <person name="Lai Q."/>
            <person name="Li G."/>
            <person name="Shao Z."/>
        </authorList>
    </citation>
    <scope>NUCLEOTIDE SEQUENCE [LARGE SCALE GENOMIC DNA]</scope>
    <source>
        <strain evidence="15 16">22II1-22F33</strain>
    </source>
</reference>
<name>A0A225NM64_9RHOB</name>
<evidence type="ECO:0000256" key="10">
    <source>
        <dbReference type="ARBA" id="ARBA00075110"/>
    </source>
</evidence>
<protein>
    <recommendedName>
        <fullName evidence="9">Molybdopterin-synthase adenylyltransferase</fullName>
        <ecNumber evidence="8">2.7.7.80</ecNumber>
    </recommendedName>
    <alternativeName>
        <fullName evidence="12">MoaD protein adenylase</fullName>
    </alternativeName>
    <alternativeName>
        <fullName evidence="10">Molybdopterin-converting factor subunit 1 adenylase</fullName>
    </alternativeName>
    <alternativeName>
        <fullName evidence="11">Sulfur carrier protein MoaD adenylyltransferase</fullName>
    </alternativeName>
</protein>
<gene>
    <name evidence="15" type="ORF">ATO3_11345</name>
</gene>
<dbReference type="NCBIfam" id="NF004281">
    <property type="entry name" value="PRK05690.1"/>
    <property type="match status" value="1"/>
</dbReference>
<keyword evidence="4" id="KW-0067">ATP-binding</keyword>
<dbReference type="GO" id="GO:0008641">
    <property type="term" value="F:ubiquitin-like modifier activating enzyme activity"/>
    <property type="evidence" value="ECO:0007669"/>
    <property type="project" value="InterPro"/>
</dbReference>
<feature type="transmembrane region" description="Helical" evidence="13">
    <location>
        <begin position="29"/>
        <end position="47"/>
    </location>
</feature>
<dbReference type="Proteomes" id="UP000215377">
    <property type="component" value="Unassembled WGS sequence"/>
</dbReference>
<dbReference type="SUPFAM" id="SSF69572">
    <property type="entry name" value="Activating enzymes of the ubiquitin-like proteins"/>
    <property type="match status" value="1"/>
</dbReference>
<evidence type="ECO:0000256" key="7">
    <source>
        <dbReference type="ARBA" id="ARBA00063809"/>
    </source>
</evidence>
<evidence type="ECO:0000256" key="13">
    <source>
        <dbReference type="SAM" id="Phobius"/>
    </source>
</evidence>
<comment type="caution">
    <text evidence="15">The sequence shown here is derived from an EMBL/GenBank/DDBJ whole genome shotgun (WGS) entry which is preliminary data.</text>
</comment>
<dbReference type="GO" id="GO:0004792">
    <property type="term" value="F:thiosulfate-cyanide sulfurtransferase activity"/>
    <property type="evidence" value="ECO:0007669"/>
    <property type="project" value="TreeGrafter"/>
</dbReference>
<keyword evidence="13" id="KW-1133">Transmembrane helix</keyword>
<dbReference type="OrthoDB" id="9804286at2"/>
<dbReference type="GO" id="GO:0061605">
    <property type="term" value="F:molybdopterin-synthase adenylyltransferase activity"/>
    <property type="evidence" value="ECO:0007669"/>
    <property type="project" value="UniProtKB-EC"/>
</dbReference>
<dbReference type="CDD" id="cd00757">
    <property type="entry name" value="ThiF_MoeB_HesA_family"/>
    <property type="match status" value="1"/>
</dbReference>
<evidence type="ECO:0000256" key="9">
    <source>
        <dbReference type="ARBA" id="ARBA00073635"/>
    </source>
</evidence>
<dbReference type="PANTHER" id="PTHR10953">
    <property type="entry name" value="UBIQUITIN-ACTIVATING ENZYME E1"/>
    <property type="match status" value="1"/>
</dbReference>
<evidence type="ECO:0000256" key="8">
    <source>
        <dbReference type="ARBA" id="ARBA00066884"/>
    </source>
</evidence>
<comment type="subunit">
    <text evidence="7">Homodimer. Forms a stable heterotetrameric complex of 2 MoeB and 2 MoaD during adenylation of MoaD.</text>
</comment>
<sequence>MLLVLVFAGALWALGAAMGVPARARWQAIGLVWLGALAINVVLPAGHPLRQVTGREPELWLLIGAFAAMVMLYRTGLKWLKARAPQAEETPEVKPGRFSQTELERYARHIVLRELGGPGQKRLKDAKVLAIGAGGLGAPALQYLAAAGVGTIGVIDDDVVENANLQRQVIHTDDRIGMPKVFSAEMAMRAQNPFVTVRPYHRRLEPDMAEALFADYDLILDGTDNFDTRYLANRTAVDLGKPLISGALSQWEGQLSVFDPSWGGPCYQCIFPEPPAPGLAPSCAEAGVVGPLPGVVGAMMAVEAVKLISDAGMPLRGQMLIYDALYGETRTITLKPRADCPVCHGKGAHKAA</sequence>
<comment type="similarity">
    <text evidence="1">Belongs to the HesA/MoeB/ThiF family.</text>
</comment>
<evidence type="ECO:0000256" key="4">
    <source>
        <dbReference type="ARBA" id="ARBA00022840"/>
    </source>
</evidence>
<evidence type="ECO:0000256" key="2">
    <source>
        <dbReference type="ARBA" id="ARBA00022679"/>
    </source>
</evidence>
<accession>A0A225NM64</accession>
<dbReference type="RefSeq" id="WP_088649991.1">
    <property type="nucleotide sequence ID" value="NZ_AQQR01000004.1"/>
</dbReference>
<comment type="catalytic activity">
    <reaction evidence="5">
        <text>[molybdopterin-synthase sulfur-carrier protein]-C-terminal Gly-Gly + ATP + H(+) = [molybdopterin-synthase sulfur-carrier protein]-C-terminal Gly-Gly-AMP + diphosphate</text>
        <dbReference type="Rhea" id="RHEA:43616"/>
        <dbReference type="Rhea" id="RHEA-COMP:12159"/>
        <dbReference type="Rhea" id="RHEA-COMP:12202"/>
        <dbReference type="ChEBI" id="CHEBI:15378"/>
        <dbReference type="ChEBI" id="CHEBI:30616"/>
        <dbReference type="ChEBI" id="CHEBI:33019"/>
        <dbReference type="ChEBI" id="CHEBI:90618"/>
        <dbReference type="ChEBI" id="CHEBI:90778"/>
        <dbReference type="EC" id="2.7.7.80"/>
    </reaction>
</comment>
<comment type="function">
    <text evidence="6">Catalyzes the adenylation by ATP of the carboxyl group of the C-terminal glycine of sulfur carrier protein MoaD.</text>
</comment>
<keyword evidence="2" id="KW-0808">Transferase</keyword>
<evidence type="ECO:0000256" key="1">
    <source>
        <dbReference type="ARBA" id="ARBA00009919"/>
    </source>
</evidence>
<organism evidence="15 16">
    <name type="scientific">Marinibacterium profundimaris</name>
    <dbReference type="NCBI Taxonomy" id="1679460"/>
    <lineage>
        <taxon>Bacteria</taxon>
        <taxon>Pseudomonadati</taxon>
        <taxon>Pseudomonadota</taxon>
        <taxon>Alphaproteobacteria</taxon>
        <taxon>Rhodobacterales</taxon>
        <taxon>Paracoccaceae</taxon>
        <taxon>Marinibacterium</taxon>
    </lineage>
</organism>
<dbReference type="Gene3D" id="3.40.50.720">
    <property type="entry name" value="NAD(P)-binding Rossmann-like Domain"/>
    <property type="match status" value="1"/>
</dbReference>
<dbReference type="InterPro" id="IPR035985">
    <property type="entry name" value="Ubiquitin-activating_enz"/>
</dbReference>
<feature type="domain" description="THIF-type NAD/FAD binding fold" evidence="14">
    <location>
        <begin position="106"/>
        <end position="342"/>
    </location>
</feature>
<keyword evidence="13" id="KW-0812">Transmembrane</keyword>
<dbReference type="GO" id="GO:0008146">
    <property type="term" value="F:sulfotransferase activity"/>
    <property type="evidence" value="ECO:0007669"/>
    <property type="project" value="TreeGrafter"/>
</dbReference>
<keyword evidence="3" id="KW-0547">Nucleotide-binding</keyword>
<evidence type="ECO:0000256" key="5">
    <source>
        <dbReference type="ARBA" id="ARBA00052218"/>
    </source>
</evidence>
<dbReference type="EC" id="2.7.7.80" evidence="8"/>
<dbReference type="InterPro" id="IPR045886">
    <property type="entry name" value="ThiF/MoeB/HesA"/>
</dbReference>
<dbReference type="GO" id="GO:0005524">
    <property type="term" value="F:ATP binding"/>
    <property type="evidence" value="ECO:0007669"/>
    <property type="project" value="UniProtKB-KW"/>
</dbReference>
<evidence type="ECO:0000259" key="14">
    <source>
        <dbReference type="Pfam" id="PF00899"/>
    </source>
</evidence>
<dbReference type="Pfam" id="PF00899">
    <property type="entry name" value="ThiF"/>
    <property type="match status" value="1"/>
</dbReference>
<dbReference type="GO" id="GO:0005829">
    <property type="term" value="C:cytosol"/>
    <property type="evidence" value="ECO:0007669"/>
    <property type="project" value="TreeGrafter"/>
</dbReference>
<feature type="transmembrane region" description="Helical" evidence="13">
    <location>
        <begin position="59"/>
        <end position="77"/>
    </location>
</feature>
<evidence type="ECO:0000256" key="12">
    <source>
        <dbReference type="ARBA" id="ARBA00078531"/>
    </source>
</evidence>
<evidence type="ECO:0000256" key="11">
    <source>
        <dbReference type="ARBA" id="ARBA00075328"/>
    </source>
</evidence>
<dbReference type="AlphaFoldDB" id="A0A225NM64"/>
<evidence type="ECO:0000313" key="15">
    <source>
        <dbReference type="EMBL" id="OWU73289.1"/>
    </source>
</evidence>
<evidence type="ECO:0000256" key="6">
    <source>
        <dbReference type="ARBA" id="ARBA00055169"/>
    </source>
</evidence>